<dbReference type="Proteomes" id="UP000625316">
    <property type="component" value="Unassembled WGS sequence"/>
</dbReference>
<protein>
    <submittedName>
        <fullName evidence="3">VCBS repeat-containing protein</fullName>
    </submittedName>
</protein>
<dbReference type="AlphaFoldDB" id="A0A928VHB9"/>
<organism evidence="3 4">
    <name type="scientific">Romeriopsis navalis LEGE 11480</name>
    <dbReference type="NCBI Taxonomy" id="2777977"/>
    <lineage>
        <taxon>Bacteria</taxon>
        <taxon>Bacillati</taxon>
        <taxon>Cyanobacteriota</taxon>
        <taxon>Cyanophyceae</taxon>
        <taxon>Leptolyngbyales</taxon>
        <taxon>Leptolyngbyaceae</taxon>
        <taxon>Romeriopsis</taxon>
        <taxon>Romeriopsis navalis</taxon>
    </lineage>
</organism>
<dbReference type="SUPFAM" id="SSF69318">
    <property type="entry name" value="Integrin alpha N-terminal domain"/>
    <property type="match status" value="2"/>
</dbReference>
<proteinExistence type="predicted"/>
<dbReference type="InterPro" id="IPR013517">
    <property type="entry name" value="FG-GAP"/>
</dbReference>
<feature type="domain" description="Peptidase C-terminal archaeal/bacterial" evidence="2">
    <location>
        <begin position="38"/>
        <end position="110"/>
    </location>
</feature>
<dbReference type="Pfam" id="PF13517">
    <property type="entry name" value="FG-GAP_3"/>
    <property type="match status" value="1"/>
</dbReference>
<dbReference type="PANTHER" id="PTHR46580">
    <property type="entry name" value="SENSOR KINASE-RELATED"/>
    <property type="match status" value="1"/>
</dbReference>
<evidence type="ECO:0000313" key="4">
    <source>
        <dbReference type="Proteomes" id="UP000625316"/>
    </source>
</evidence>
<reference evidence="3" key="1">
    <citation type="submission" date="2020-10" db="EMBL/GenBank/DDBJ databases">
        <authorList>
            <person name="Castelo-Branco R."/>
            <person name="Eusebio N."/>
            <person name="Adriana R."/>
            <person name="Vieira A."/>
            <person name="Brugerolle De Fraissinette N."/>
            <person name="Rezende De Castro R."/>
            <person name="Schneider M.P."/>
            <person name="Vasconcelos V."/>
            <person name="Leao P.N."/>
        </authorList>
    </citation>
    <scope>NUCLEOTIDE SEQUENCE</scope>
    <source>
        <strain evidence="3">LEGE 11480</strain>
    </source>
</reference>
<dbReference type="InterPro" id="IPR028994">
    <property type="entry name" value="Integrin_alpha_N"/>
</dbReference>
<sequence>MPDLTNNTAQTARGITLSKGTFQTLATGDLTTATDPIDYFTFTTTSASSNLNLALNGLSGNAQMKVYQRQGDGSLGAELTSSATSSNTGTLAESFVLNNLSAGSYVIEVQLPTGVTEANYTLQGFASDSGKANTLLWRQASTDTLTFWQVNGTTYVGSDYVNAGIPGYEVIGVGDFDGDKIEDLVWRENNGPADDTVTIFFMNADNSVRDVQFILDAANQPLKFSDQFQLGGIADLNGDGKADMVITSDFGAVFVWRMDNGRIAEQQVYDGLSGYEVSGFGDFDGDNKQDIVFRNTTNGQGLLAVWLMDGASRTASGFVSTGLTADWKIEGIGNVNRTIGGSDSASGADGNDDFIFRNSGTGQVAIWQMNGLQLQNAAIVGGAIPSFYDIVKTADVSGDRNVDIIWRDNSAAAQVGFWLLEGAFAKQAQFAQRAIGLEYVPVAFADFDGDDRTDIFWRNTNAAGSGDPFAEATAIWLLDGVNSKSEAFVNVPGSNPETPALRPSNLNLVGTISAEFTKQTQSTAGNAVSTAFNIGLLEGAGDYQDAVIGPASDFFQFKLERSSDVTVALSDAFGSTGAVNATFVLQQQTGLNQDGTPILTTVNDLNTPLAAGTYFLEVKSSALVGQSVAYNLKIEGTPNIVNLQGSAFASVTPDSGFEGTANGAIRLADLTGVTNQTPEADKPKATVDINFTVANTEATQSAPVDVRFYLSRVQTIDPTNTKTVDEVSSAQTIDLGTFNIAAGVAGNSTFSGVFENVELPAGDNNFWTTDTNYFIGYEVDPVSQGAPTGALFETNETDNINRGLDIDVKQIAIENTQTPDLAGAGLTATAGTAAVKGGNVALSYAVQNLGKKSTGSVANDVAVRFFLYRLDANEANVLNISDTQRTVALAVTDDNALFLPNIDGETTAPAQAIEVILPNLNNAFWQNNPVGTQYFIGMQSDSGSLIAESNELNNINIGAGTDSIQITVSDPVA</sequence>
<evidence type="ECO:0000259" key="2">
    <source>
        <dbReference type="Pfam" id="PF04151"/>
    </source>
</evidence>
<dbReference type="SUPFAM" id="SSF89260">
    <property type="entry name" value="Collagen-binding domain"/>
    <property type="match status" value="1"/>
</dbReference>
<dbReference type="Pfam" id="PF04151">
    <property type="entry name" value="PPC"/>
    <property type="match status" value="1"/>
</dbReference>
<gene>
    <name evidence="3" type="ORF">IQ266_02455</name>
</gene>
<dbReference type="InterPro" id="IPR007280">
    <property type="entry name" value="Peptidase_C_arc/bac"/>
</dbReference>
<dbReference type="EMBL" id="JADEXQ010000005">
    <property type="protein sequence ID" value="MBE9028618.1"/>
    <property type="molecule type" value="Genomic_DNA"/>
</dbReference>
<evidence type="ECO:0000313" key="3">
    <source>
        <dbReference type="EMBL" id="MBE9028618.1"/>
    </source>
</evidence>
<keyword evidence="4" id="KW-1185">Reference proteome</keyword>
<dbReference type="Gene3D" id="2.130.10.130">
    <property type="entry name" value="Integrin alpha, N-terminal"/>
    <property type="match status" value="1"/>
</dbReference>
<accession>A0A928VHB9</accession>
<name>A0A928VHB9_9CYAN</name>
<dbReference type="Gene3D" id="2.60.120.380">
    <property type="match status" value="2"/>
</dbReference>
<comment type="caution">
    <text evidence="3">The sequence shown here is derived from an EMBL/GenBank/DDBJ whole genome shotgun (WGS) entry which is preliminary data.</text>
</comment>
<evidence type="ECO:0000256" key="1">
    <source>
        <dbReference type="ARBA" id="ARBA00022729"/>
    </source>
</evidence>
<keyword evidence="1" id="KW-0732">Signal</keyword>
<dbReference type="RefSeq" id="WP_264323443.1">
    <property type="nucleotide sequence ID" value="NZ_JADEXQ010000005.1"/>
</dbReference>